<comment type="subcellular location">
    <subcellularLocation>
        <location evidence="1">Secreted</location>
    </subcellularLocation>
</comment>
<feature type="signal peptide" evidence="3">
    <location>
        <begin position="1"/>
        <end position="41"/>
    </location>
</feature>
<reference evidence="6" key="1">
    <citation type="submission" date="2018-01" db="EMBL/GenBank/DDBJ databases">
        <authorList>
            <person name="Alioto T."/>
            <person name="Alioto T."/>
        </authorList>
    </citation>
    <scope>NUCLEOTIDE SEQUENCE [LARGE SCALE GENOMIC DNA]</scope>
</reference>
<feature type="chain" id="PRO_5017247244" evidence="3">
    <location>
        <begin position="42"/>
        <end position="285"/>
    </location>
</feature>
<name>A0A3B0JGG3_DROGU</name>
<keyword evidence="2" id="KW-0964">Secreted</keyword>
<evidence type="ECO:0000256" key="3">
    <source>
        <dbReference type="SAM" id="SignalP"/>
    </source>
</evidence>
<evidence type="ECO:0000259" key="4">
    <source>
        <dbReference type="Pfam" id="PF00188"/>
    </source>
</evidence>
<dbReference type="Gene3D" id="3.40.33.10">
    <property type="entry name" value="CAP"/>
    <property type="match status" value="1"/>
</dbReference>
<organism evidence="5 6">
    <name type="scientific">Drosophila guanche</name>
    <name type="common">Fruit fly</name>
    <dbReference type="NCBI Taxonomy" id="7266"/>
    <lineage>
        <taxon>Eukaryota</taxon>
        <taxon>Metazoa</taxon>
        <taxon>Ecdysozoa</taxon>
        <taxon>Arthropoda</taxon>
        <taxon>Hexapoda</taxon>
        <taxon>Insecta</taxon>
        <taxon>Pterygota</taxon>
        <taxon>Neoptera</taxon>
        <taxon>Endopterygota</taxon>
        <taxon>Diptera</taxon>
        <taxon>Brachycera</taxon>
        <taxon>Muscomorpha</taxon>
        <taxon>Ephydroidea</taxon>
        <taxon>Drosophilidae</taxon>
        <taxon>Drosophila</taxon>
        <taxon>Sophophora</taxon>
    </lineage>
</organism>
<proteinExistence type="predicted"/>
<evidence type="ECO:0000313" key="6">
    <source>
        <dbReference type="Proteomes" id="UP000268350"/>
    </source>
</evidence>
<keyword evidence="3" id="KW-0732">Signal</keyword>
<dbReference type="Pfam" id="PF00188">
    <property type="entry name" value="CAP"/>
    <property type="match status" value="1"/>
</dbReference>
<evidence type="ECO:0000313" key="5">
    <source>
        <dbReference type="EMBL" id="SPP81245.1"/>
    </source>
</evidence>
<dbReference type="InterPro" id="IPR014044">
    <property type="entry name" value="CAP_dom"/>
</dbReference>
<dbReference type="GO" id="GO:0005576">
    <property type="term" value="C:extracellular region"/>
    <property type="evidence" value="ECO:0007669"/>
    <property type="project" value="UniProtKB-SubCell"/>
</dbReference>
<evidence type="ECO:0000256" key="2">
    <source>
        <dbReference type="ARBA" id="ARBA00022525"/>
    </source>
</evidence>
<accession>A0A3B0JGG3</accession>
<dbReference type="AlphaFoldDB" id="A0A3B0JGG3"/>
<keyword evidence="6" id="KW-1185">Reference proteome</keyword>
<protein>
    <submittedName>
        <fullName evidence="5">Blast:Venom allergen 5</fullName>
    </submittedName>
</protein>
<dbReference type="SUPFAM" id="SSF55797">
    <property type="entry name" value="PR-1-like"/>
    <property type="match status" value="1"/>
</dbReference>
<dbReference type="EMBL" id="OUUW01000005">
    <property type="protein sequence ID" value="SPP81245.1"/>
    <property type="molecule type" value="Genomic_DNA"/>
</dbReference>
<dbReference type="InterPro" id="IPR035940">
    <property type="entry name" value="CAP_sf"/>
</dbReference>
<dbReference type="OrthoDB" id="7882501at2759"/>
<dbReference type="CDD" id="cd05380">
    <property type="entry name" value="CAP_euk"/>
    <property type="match status" value="1"/>
</dbReference>
<dbReference type="Proteomes" id="UP000268350">
    <property type="component" value="Unassembled WGS sequence"/>
</dbReference>
<sequence>MPSRSVRESQFATSAAPTKMSSGKCLTLILLLAGWLTGVSGFKFDASAYCDLPYCGANNVVCLKTNYSFECRPMAKFVKLKHYKTEILGAINGFRNKAAIGLTRYLMPAGRMARVDWSDELEYFARADLMTCMPLPRPCMTSPNIPNIGSIFDTDGYQGKEKKNQEVVLNIMSKWFDEGEYVTKEQLMYLEERKDSKSTYRPVLLMTDRNTLVGCSALKFTEDRNNYFYLSCCFSTVGMKHTAIYQIAMSAGALCKRRDVQFKNLCALGEKYPDNMKIYSDQYMR</sequence>
<gene>
    <name evidence="5" type="ORF">DGUA_6G006248</name>
</gene>
<evidence type="ECO:0000256" key="1">
    <source>
        <dbReference type="ARBA" id="ARBA00004613"/>
    </source>
</evidence>
<feature type="domain" description="SCP" evidence="4">
    <location>
        <begin position="88"/>
        <end position="234"/>
    </location>
</feature>